<dbReference type="SUPFAM" id="SSF53335">
    <property type="entry name" value="S-adenosyl-L-methionine-dependent methyltransferases"/>
    <property type="match status" value="1"/>
</dbReference>
<dbReference type="AlphaFoldDB" id="A0AAW1QC66"/>
<dbReference type="CDD" id="cd02440">
    <property type="entry name" value="AdoMet_MTases"/>
    <property type="match status" value="1"/>
</dbReference>
<organism evidence="5 6">
    <name type="scientific">Elliptochloris bilobata</name>
    <dbReference type="NCBI Taxonomy" id="381761"/>
    <lineage>
        <taxon>Eukaryota</taxon>
        <taxon>Viridiplantae</taxon>
        <taxon>Chlorophyta</taxon>
        <taxon>core chlorophytes</taxon>
        <taxon>Trebouxiophyceae</taxon>
        <taxon>Trebouxiophyceae incertae sedis</taxon>
        <taxon>Elliptochloris clade</taxon>
        <taxon>Elliptochloris</taxon>
    </lineage>
</organism>
<evidence type="ECO:0000256" key="2">
    <source>
        <dbReference type="ARBA" id="ARBA00022679"/>
    </source>
</evidence>
<comment type="caution">
    <text evidence="5">The sequence shown here is derived from an EMBL/GenBank/DDBJ whole genome shotgun (WGS) entry which is preliminary data.</text>
</comment>
<sequence>MQTGHSTRRRSTLNGTSSSNMAIRSTINKAVTPLDDRLYAYLLGHTREPQVLRELRAETAAAYPERRNNQIAPEQGALLAWLVETLRVTRAVEVGVFTGYSALAVALAMPEDGRLVACDRDAASLAIARRAWDMAGMGHKVEQRLGPASDSLHALLAEGHAESFDLAFIDADKRGYAGYFEQLLRLVRRGGVIAVDNILWKGQVADPEVTDKATAAIRDFNAQLLEDQRVSLAFVPIGDGMALCTKRGL</sequence>
<dbReference type="Proteomes" id="UP001445335">
    <property type="component" value="Unassembled WGS sequence"/>
</dbReference>
<dbReference type="GO" id="GO:0032259">
    <property type="term" value="P:methylation"/>
    <property type="evidence" value="ECO:0007669"/>
    <property type="project" value="UniProtKB-KW"/>
</dbReference>
<name>A0AAW1QC66_9CHLO</name>
<dbReference type="Gene3D" id="3.40.50.150">
    <property type="entry name" value="Vaccinia Virus protein VP39"/>
    <property type="match status" value="1"/>
</dbReference>
<comment type="similarity">
    <text evidence="4">Belongs to the class I-like SAM-binding methyltransferase superfamily. Cation-dependent O-methyltransferase family.</text>
</comment>
<dbReference type="PANTHER" id="PTHR10509:SF14">
    <property type="entry name" value="CAFFEOYL-COA O-METHYLTRANSFERASE 3-RELATED"/>
    <property type="match status" value="1"/>
</dbReference>
<reference evidence="5 6" key="1">
    <citation type="journal article" date="2024" name="Nat. Commun.">
        <title>Phylogenomics reveals the evolutionary origins of lichenization in chlorophyte algae.</title>
        <authorList>
            <person name="Puginier C."/>
            <person name="Libourel C."/>
            <person name="Otte J."/>
            <person name="Skaloud P."/>
            <person name="Haon M."/>
            <person name="Grisel S."/>
            <person name="Petersen M."/>
            <person name="Berrin J.G."/>
            <person name="Delaux P.M."/>
            <person name="Dal Grande F."/>
            <person name="Keller J."/>
        </authorList>
    </citation>
    <scope>NUCLEOTIDE SEQUENCE [LARGE SCALE GENOMIC DNA]</scope>
    <source>
        <strain evidence="5 6">SAG 245.80</strain>
    </source>
</reference>
<proteinExistence type="inferred from homology"/>
<evidence type="ECO:0000313" key="5">
    <source>
        <dbReference type="EMBL" id="KAK9819178.1"/>
    </source>
</evidence>
<evidence type="ECO:0000256" key="3">
    <source>
        <dbReference type="ARBA" id="ARBA00022691"/>
    </source>
</evidence>
<dbReference type="Pfam" id="PF01596">
    <property type="entry name" value="Methyltransf_3"/>
    <property type="match status" value="1"/>
</dbReference>
<evidence type="ECO:0000313" key="6">
    <source>
        <dbReference type="Proteomes" id="UP001445335"/>
    </source>
</evidence>
<evidence type="ECO:0000256" key="1">
    <source>
        <dbReference type="ARBA" id="ARBA00022603"/>
    </source>
</evidence>
<dbReference type="GO" id="GO:0008757">
    <property type="term" value="F:S-adenosylmethionine-dependent methyltransferase activity"/>
    <property type="evidence" value="ECO:0007669"/>
    <property type="project" value="TreeGrafter"/>
</dbReference>
<keyword evidence="2" id="KW-0808">Transferase</keyword>
<accession>A0AAW1QC66</accession>
<keyword evidence="1" id="KW-0489">Methyltransferase</keyword>
<dbReference type="InterPro" id="IPR050362">
    <property type="entry name" value="Cation-dep_OMT"/>
</dbReference>
<gene>
    <name evidence="5" type="ORF">WJX81_008655</name>
</gene>
<dbReference type="PANTHER" id="PTHR10509">
    <property type="entry name" value="O-METHYLTRANSFERASE-RELATED"/>
    <property type="match status" value="1"/>
</dbReference>
<protein>
    <recommendedName>
        <fullName evidence="7">Caffeoyl-CoA O-methyltransferase</fullName>
    </recommendedName>
</protein>
<dbReference type="GO" id="GO:0008171">
    <property type="term" value="F:O-methyltransferase activity"/>
    <property type="evidence" value="ECO:0007669"/>
    <property type="project" value="InterPro"/>
</dbReference>
<dbReference type="PROSITE" id="PS51682">
    <property type="entry name" value="SAM_OMT_I"/>
    <property type="match status" value="1"/>
</dbReference>
<keyword evidence="3" id="KW-0949">S-adenosyl-L-methionine</keyword>
<evidence type="ECO:0000256" key="4">
    <source>
        <dbReference type="ARBA" id="ARBA00023453"/>
    </source>
</evidence>
<evidence type="ECO:0008006" key="7">
    <source>
        <dbReference type="Google" id="ProtNLM"/>
    </source>
</evidence>
<dbReference type="InterPro" id="IPR029063">
    <property type="entry name" value="SAM-dependent_MTases_sf"/>
</dbReference>
<dbReference type="EMBL" id="JALJOU010000127">
    <property type="protein sequence ID" value="KAK9819178.1"/>
    <property type="molecule type" value="Genomic_DNA"/>
</dbReference>
<dbReference type="InterPro" id="IPR002935">
    <property type="entry name" value="SAM_O-MeTrfase"/>
</dbReference>
<keyword evidence="6" id="KW-1185">Reference proteome</keyword>